<evidence type="ECO:0000256" key="6">
    <source>
        <dbReference type="ARBA" id="ARBA00023136"/>
    </source>
</evidence>
<dbReference type="Proteomes" id="UP000021369">
    <property type="component" value="Unassembled WGS sequence"/>
</dbReference>
<feature type="domain" description="ABC3 transporter permease C-terminal" evidence="8">
    <location>
        <begin position="635"/>
        <end position="758"/>
    </location>
</feature>
<evidence type="ECO:0000313" key="9">
    <source>
        <dbReference type="EMBL" id="EXM38729.1"/>
    </source>
</evidence>
<feature type="transmembrane region" description="Helical" evidence="7">
    <location>
        <begin position="208"/>
        <end position="230"/>
    </location>
</feature>
<dbReference type="PATRIC" id="fig|1341156.4.peg.1044"/>
<evidence type="ECO:0000256" key="1">
    <source>
        <dbReference type="ARBA" id="ARBA00004651"/>
    </source>
</evidence>
<keyword evidence="3" id="KW-1003">Cell membrane</keyword>
<feature type="transmembrane region" description="Helical" evidence="7">
    <location>
        <begin position="730"/>
        <end position="754"/>
    </location>
</feature>
<evidence type="ECO:0000256" key="7">
    <source>
        <dbReference type="SAM" id="Phobius"/>
    </source>
</evidence>
<accession>A0A011W086</accession>
<dbReference type="Pfam" id="PF02687">
    <property type="entry name" value="FtsX"/>
    <property type="match status" value="2"/>
</dbReference>
<dbReference type="AlphaFoldDB" id="A0A011W086"/>
<proteinExistence type="inferred from homology"/>
<evidence type="ECO:0000256" key="5">
    <source>
        <dbReference type="ARBA" id="ARBA00022989"/>
    </source>
</evidence>
<evidence type="ECO:0000259" key="8">
    <source>
        <dbReference type="Pfam" id="PF02687"/>
    </source>
</evidence>
<protein>
    <recommendedName>
        <fullName evidence="8">ABC3 transporter permease C-terminal domain-containing protein</fullName>
    </recommendedName>
</protein>
<keyword evidence="4 7" id="KW-0812">Transmembrane</keyword>
<feature type="transmembrane region" description="Helical" evidence="7">
    <location>
        <begin position="153"/>
        <end position="171"/>
    </location>
</feature>
<dbReference type="EMBL" id="JEOB01000004">
    <property type="protein sequence ID" value="EXM38729.1"/>
    <property type="molecule type" value="Genomic_DNA"/>
</dbReference>
<dbReference type="InterPro" id="IPR051447">
    <property type="entry name" value="Lipoprotein-release_system"/>
</dbReference>
<organism evidence="10 11">
    <name type="scientific">Ruminococcus albus SY3</name>
    <dbReference type="NCBI Taxonomy" id="1341156"/>
    <lineage>
        <taxon>Bacteria</taxon>
        <taxon>Bacillati</taxon>
        <taxon>Bacillota</taxon>
        <taxon>Clostridia</taxon>
        <taxon>Eubacteriales</taxon>
        <taxon>Oscillospiraceae</taxon>
        <taxon>Ruminococcus</taxon>
    </lineage>
</organism>
<feature type="transmembrane region" description="Helical" evidence="7">
    <location>
        <begin position="689"/>
        <end position="710"/>
    </location>
</feature>
<comment type="similarity">
    <text evidence="2">Belongs to the ABC-4 integral membrane protein family. LolC/E subfamily.</text>
</comment>
<keyword evidence="11" id="KW-1185">Reference proteome</keyword>
<dbReference type="OrthoDB" id="9793166at2"/>
<keyword evidence="6 7" id="KW-0472">Membrane</keyword>
<dbReference type="PANTHER" id="PTHR30489:SF0">
    <property type="entry name" value="LIPOPROTEIN-RELEASING SYSTEM TRANSMEMBRANE PROTEIN LOLE"/>
    <property type="match status" value="1"/>
</dbReference>
<evidence type="ECO:0000313" key="10">
    <source>
        <dbReference type="EMBL" id="EXM40243.1"/>
    </source>
</evidence>
<evidence type="ECO:0000256" key="4">
    <source>
        <dbReference type="ARBA" id="ARBA00022692"/>
    </source>
</evidence>
<name>A0A011W086_RUMAL</name>
<comment type="caution">
    <text evidence="10">The sequence shown here is derived from an EMBL/GenBank/DDBJ whole genome shotgun (WGS) entry which is preliminary data.</text>
</comment>
<dbReference type="GO" id="GO:0098797">
    <property type="term" value="C:plasma membrane protein complex"/>
    <property type="evidence" value="ECO:0007669"/>
    <property type="project" value="TreeGrafter"/>
</dbReference>
<feature type="transmembrane region" description="Helical" evidence="7">
    <location>
        <begin position="259"/>
        <end position="277"/>
    </location>
</feature>
<feature type="transmembrane region" description="Helical" evidence="7">
    <location>
        <begin position="20"/>
        <end position="42"/>
    </location>
</feature>
<evidence type="ECO:0000256" key="3">
    <source>
        <dbReference type="ARBA" id="ARBA00022475"/>
    </source>
</evidence>
<feature type="transmembrane region" description="Helical" evidence="7">
    <location>
        <begin position="330"/>
        <end position="351"/>
    </location>
</feature>
<dbReference type="GO" id="GO:0044874">
    <property type="term" value="P:lipoprotein localization to outer membrane"/>
    <property type="evidence" value="ECO:0007669"/>
    <property type="project" value="TreeGrafter"/>
</dbReference>
<feature type="domain" description="ABC3 transporter permease C-terminal" evidence="8">
    <location>
        <begin position="158"/>
        <end position="288"/>
    </location>
</feature>
<sequence length="767" mass="85277">MFERSLALKYIKAQKRHSIFTICSITVAIALMTLLFTGFATFKGIVRGSVYMDKPYHFKLMKLTEEEYAELAANDELSTGDPIKEIDGTVSAEVMINSYHEDIGLFIYGLFPEKQLYSDRYEEFDTSQIDVNYDLISADKLDFSSRYESVRDLAAFFVFVLLLAIALRLMIDTAFEISSKEREKHFGVLQCVGAEPSQIVRMVTFEGLFLSVIGLPLGMLLGIGVSAVTLKVVDTSGVAEAFFTAEKAEKLMHLHIDPLMLLLAAATGLVWVFLSAYQTGMRVIKKTPVQAIFGDSDKTVKVRKASFFGSVFGWKGKLASRNNSRQRKRFAITVLSLTVSIALFASFTIVLKQSLNAFEKLVDIVGLNYDMGIAIKSEQDKPRSYKEGYDAVMESGLFEVNDFCKEQVSYIQMSDGTLQTCVLRYYPRGVLEKKFQGELPVSYDELTEQGAYIMMSVNDEEPAKLYDEPKQIEVGVMEKTVISDEEYANMSAADKENVKEYITEDYKTGEKKLEYRFTTELYPTTLNLVAAAPMYKTEEGKKKTSEEELAGNAYIMAGTLDYYNKSAFTLAGKGSLANLEGLEYIHVDLVNDDDYEKAKSFVKANAGLMTLDEDYHGDLLKMRSGVGAIKIGSAFLSVLIGLIALVNMVNILSTGLLNRKSELASMQCMGMTRGQLYGMTVVECLQYSLTSGVLATGLIEALMGLTLLLLKRVKLDDELGSLVNFAEPVPRVWIAAAAAFVAAVIASVITLHRINKESLTDQMRTVE</sequence>
<dbReference type="RefSeq" id="WP_037286980.1">
    <property type="nucleotide sequence ID" value="NZ_JEOB01000002.1"/>
</dbReference>
<dbReference type="EMBL" id="JEOB01000002">
    <property type="protein sequence ID" value="EXM40243.1"/>
    <property type="molecule type" value="Genomic_DNA"/>
</dbReference>
<comment type="subcellular location">
    <subcellularLocation>
        <location evidence="1">Cell membrane</location>
        <topology evidence="1">Multi-pass membrane protein</topology>
    </subcellularLocation>
</comment>
<reference evidence="10 11" key="1">
    <citation type="submission" date="2013-06" db="EMBL/GenBank/DDBJ databases">
        <title>Rumen cellulosomics: divergent fiber-degrading strategies revealed by comparative genome-wide analysis of six Ruminococcal strains.</title>
        <authorList>
            <person name="Dassa B."/>
            <person name="Borovok I."/>
            <person name="Lamed R."/>
            <person name="Flint H."/>
            <person name="Yeoman C.J."/>
            <person name="White B."/>
            <person name="Bayer E.A."/>
        </authorList>
    </citation>
    <scope>NUCLEOTIDE SEQUENCE [LARGE SCALE GENOMIC DNA]</scope>
    <source>
        <strain evidence="10 11">SY3</strain>
    </source>
</reference>
<evidence type="ECO:0000256" key="2">
    <source>
        <dbReference type="ARBA" id="ARBA00005236"/>
    </source>
</evidence>
<gene>
    <name evidence="10" type="ORF">RASY3_08695</name>
    <name evidence="9" type="ORF">RASY3_19080</name>
</gene>
<feature type="transmembrane region" description="Helical" evidence="7">
    <location>
        <begin position="634"/>
        <end position="657"/>
    </location>
</feature>
<dbReference type="PANTHER" id="PTHR30489">
    <property type="entry name" value="LIPOPROTEIN-RELEASING SYSTEM TRANSMEMBRANE PROTEIN LOLE"/>
    <property type="match status" value="1"/>
</dbReference>
<keyword evidence="5 7" id="KW-1133">Transmembrane helix</keyword>
<dbReference type="InterPro" id="IPR003838">
    <property type="entry name" value="ABC3_permease_C"/>
</dbReference>
<evidence type="ECO:0000313" key="11">
    <source>
        <dbReference type="Proteomes" id="UP000021369"/>
    </source>
</evidence>